<dbReference type="Bgee" id="ENSGACG00000000500">
    <property type="expression patterns" value="Expressed in heart and 11 other cell types or tissues"/>
</dbReference>
<keyword evidence="8" id="KW-0479">Metal-binding</keyword>
<dbReference type="GO" id="GO:0003924">
    <property type="term" value="F:GTPase activity"/>
    <property type="evidence" value="ECO:0007669"/>
    <property type="project" value="InterPro"/>
</dbReference>
<dbReference type="SUPFAM" id="SSF52540">
    <property type="entry name" value="P-loop containing nucleoside triphosphate hydrolases"/>
    <property type="match status" value="1"/>
</dbReference>
<dbReference type="InParanoid" id="G3N5R8"/>
<evidence type="ECO:0000256" key="7">
    <source>
        <dbReference type="PIRSR" id="PIRSR606689-1"/>
    </source>
</evidence>
<dbReference type="SMART" id="SM00177">
    <property type="entry name" value="ARF"/>
    <property type="match status" value="1"/>
</dbReference>
<dbReference type="InterPro" id="IPR005225">
    <property type="entry name" value="Small_GTP-bd"/>
</dbReference>
<dbReference type="OrthoDB" id="2011769at2759"/>
<dbReference type="PROSITE" id="PS51417">
    <property type="entry name" value="ARF"/>
    <property type="match status" value="1"/>
</dbReference>
<feature type="binding site" evidence="7">
    <location>
        <position position="72"/>
    </location>
    <ligand>
        <name>GTP</name>
        <dbReference type="ChEBI" id="CHEBI:37565"/>
    </ligand>
</feature>
<dbReference type="OMA" id="MEWIKLP"/>
<sequence length="194" mass="21687">MGNQLTEIGPSFQALHVVVIGLDSAGKTSLLYRLKLGEFVQTIPTKGFNMERIKVPTENSKSTAFQVWDVGGQDKLRPLWKSYTRRMDGLVFVVDAAEAERMEEAKVELHRIARSGENQGVPLLVLANKQDLHGAMSAAQVEKLLALHELSPSTLHRTQGCSALDGQGLQPALEILHEMILRKKRMLRHSRKKR</sequence>
<dbReference type="Ensembl" id="ENSGACT00000000642.2">
    <property type="protein sequence ID" value="ENSGACP00000000642.1"/>
    <property type="gene ID" value="ENSGACG00000000500.2"/>
</dbReference>
<reference evidence="9" key="3">
    <citation type="submission" date="2025-09" db="UniProtKB">
        <authorList>
            <consortium name="Ensembl"/>
        </authorList>
    </citation>
    <scope>IDENTIFICATION</scope>
</reference>
<evidence type="ECO:0000256" key="8">
    <source>
        <dbReference type="PIRSR" id="PIRSR606689-2"/>
    </source>
</evidence>
<protein>
    <recommendedName>
        <fullName evidence="6">ADP-ribosylation factor-like protein 11</fullName>
    </recommendedName>
</protein>
<name>G3N5R8_GASAC</name>
<evidence type="ECO:0000313" key="10">
    <source>
        <dbReference type="Proteomes" id="UP000007635"/>
    </source>
</evidence>
<proteinExistence type="predicted"/>
<dbReference type="FunFam" id="3.40.50.300:FF:000898">
    <property type="entry name" value="ADP-ribosylation factor-like protein 11"/>
    <property type="match status" value="1"/>
</dbReference>
<reference evidence="9 10" key="1">
    <citation type="journal article" date="2021" name="G3 (Bethesda)">
        <title>Improved contiguity of the threespine stickleback genome using long-read sequencing.</title>
        <authorList>
            <person name="Nath S."/>
            <person name="Shaw D.E."/>
            <person name="White M.A."/>
        </authorList>
    </citation>
    <scope>NUCLEOTIDE SEQUENCE [LARGE SCALE GENOMIC DNA]</scope>
    <source>
        <strain evidence="9 10">Lake Benthic</strain>
    </source>
</reference>
<dbReference type="GO" id="GO:0046872">
    <property type="term" value="F:metal ion binding"/>
    <property type="evidence" value="ECO:0007669"/>
    <property type="project" value="UniProtKB-KW"/>
</dbReference>
<feature type="binding site" evidence="7">
    <location>
        <begin position="21"/>
        <end position="28"/>
    </location>
    <ligand>
        <name>GTP</name>
        <dbReference type="ChEBI" id="CHEBI:37565"/>
    </ligand>
</feature>
<evidence type="ECO:0000256" key="4">
    <source>
        <dbReference type="ARBA" id="ARBA00023288"/>
    </source>
</evidence>
<keyword evidence="4" id="KW-0449">Lipoprotein</keyword>
<feature type="binding site" evidence="8">
    <location>
        <position position="28"/>
    </location>
    <ligand>
        <name>Mg(2+)</name>
        <dbReference type="ChEBI" id="CHEBI:18420"/>
    </ligand>
</feature>
<dbReference type="AlphaFoldDB" id="G3N5R8"/>
<dbReference type="NCBIfam" id="TIGR00231">
    <property type="entry name" value="small_GTP"/>
    <property type="match status" value="1"/>
</dbReference>
<keyword evidence="10" id="KW-1185">Reference proteome</keyword>
<comment type="function">
    <text evidence="5">May play a role in apoptosis. May act as a tumor suppressor.</text>
</comment>
<evidence type="ECO:0000256" key="2">
    <source>
        <dbReference type="ARBA" id="ARBA00022741"/>
    </source>
</evidence>
<keyword evidence="2 7" id="KW-0547">Nucleotide-binding</keyword>
<keyword evidence="1" id="KW-0519">Myristate</keyword>
<dbReference type="InterPro" id="IPR024156">
    <property type="entry name" value="Small_GTPase_ARF"/>
</dbReference>
<accession>G3N5R8</accession>
<dbReference type="PROSITE" id="PS51419">
    <property type="entry name" value="RAB"/>
    <property type="match status" value="1"/>
</dbReference>
<evidence type="ECO:0000256" key="6">
    <source>
        <dbReference type="ARBA" id="ARBA00072409"/>
    </source>
</evidence>
<keyword evidence="8" id="KW-0460">Magnesium</keyword>
<dbReference type="GO" id="GO:0005525">
    <property type="term" value="F:GTP binding"/>
    <property type="evidence" value="ECO:0007669"/>
    <property type="project" value="UniProtKB-KW"/>
</dbReference>
<dbReference type="STRING" id="69293.ENSGACP00000000642"/>
<dbReference type="Proteomes" id="UP000007635">
    <property type="component" value="Chromosome XI"/>
</dbReference>
<dbReference type="InterPro" id="IPR027417">
    <property type="entry name" value="P-loop_NTPase"/>
</dbReference>
<dbReference type="PRINTS" id="PR00449">
    <property type="entry name" value="RASTRNSFRMNG"/>
</dbReference>
<feature type="binding site" evidence="7">
    <location>
        <begin position="128"/>
        <end position="131"/>
    </location>
    <ligand>
        <name>GTP</name>
        <dbReference type="ChEBI" id="CHEBI:37565"/>
    </ligand>
</feature>
<evidence type="ECO:0000256" key="3">
    <source>
        <dbReference type="ARBA" id="ARBA00023134"/>
    </source>
</evidence>
<dbReference type="Gene3D" id="3.40.50.300">
    <property type="entry name" value="P-loop containing nucleotide triphosphate hydrolases"/>
    <property type="match status" value="1"/>
</dbReference>
<dbReference type="InterPro" id="IPR006689">
    <property type="entry name" value="Small_GTPase_ARF/SAR"/>
</dbReference>
<dbReference type="PANTHER" id="PTHR11711">
    <property type="entry name" value="ADP RIBOSYLATION FACTOR-RELATED"/>
    <property type="match status" value="1"/>
</dbReference>
<evidence type="ECO:0000256" key="1">
    <source>
        <dbReference type="ARBA" id="ARBA00022707"/>
    </source>
</evidence>
<keyword evidence="3 7" id="KW-0342">GTP-binding</keyword>
<dbReference type="SMART" id="SM00175">
    <property type="entry name" value="RAB"/>
    <property type="match status" value="1"/>
</dbReference>
<evidence type="ECO:0000256" key="5">
    <source>
        <dbReference type="ARBA" id="ARBA00054648"/>
    </source>
</evidence>
<evidence type="ECO:0000313" key="9">
    <source>
        <dbReference type="Ensembl" id="ENSGACP00000000642.1"/>
    </source>
</evidence>
<reference evidence="9" key="2">
    <citation type="submission" date="2025-08" db="UniProtKB">
        <authorList>
            <consortium name="Ensembl"/>
        </authorList>
    </citation>
    <scope>IDENTIFICATION</scope>
</reference>
<dbReference type="GeneTree" id="ENSGT00940000161341"/>
<dbReference type="eggNOG" id="KOG0070">
    <property type="taxonomic scope" value="Eukaryota"/>
</dbReference>
<dbReference type="Pfam" id="PF00025">
    <property type="entry name" value="Arf"/>
    <property type="match status" value="1"/>
</dbReference>
<organism evidence="9 10">
    <name type="scientific">Gasterosteus aculeatus aculeatus</name>
    <name type="common">three-spined stickleback</name>
    <dbReference type="NCBI Taxonomy" id="481459"/>
    <lineage>
        <taxon>Eukaryota</taxon>
        <taxon>Metazoa</taxon>
        <taxon>Chordata</taxon>
        <taxon>Craniata</taxon>
        <taxon>Vertebrata</taxon>
        <taxon>Euteleostomi</taxon>
        <taxon>Actinopterygii</taxon>
        <taxon>Neopterygii</taxon>
        <taxon>Teleostei</taxon>
        <taxon>Neoteleostei</taxon>
        <taxon>Acanthomorphata</taxon>
        <taxon>Eupercaria</taxon>
        <taxon>Perciformes</taxon>
        <taxon>Cottioidei</taxon>
        <taxon>Gasterosteales</taxon>
        <taxon>Gasterosteidae</taxon>
        <taxon>Gasterosteus</taxon>
    </lineage>
</organism>
<dbReference type="SMART" id="SM00178">
    <property type="entry name" value="SAR"/>
    <property type="match status" value="1"/>
</dbReference>
<feature type="binding site" evidence="8">
    <location>
        <position position="45"/>
    </location>
    <ligand>
        <name>Mg(2+)</name>
        <dbReference type="ChEBI" id="CHEBI:18420"/>
    </ligand>
</feature>